<dbReference type="InterPro" id="IPR000262">
    <property type="entry name" value="FMN-dep_DH"/>
</dbReference>
<dbReference type="FunFam" id="3.20.20.70:FF:000029">
    <property type="entry name" value="L-lactate dehydrogenase"/>
    <property type="match status" value="1"/>
</dbReference>
<feature type="binding site" evidence="7">
    <location>
        <position position="131"/>
    </location>
    <ligand>
        <name>FMN</name>
        <dbReference type="ChEBI" id="CHEBI:58210"/>
    </ligand>
</feature>
<dbReference type="SUPFAM" id="SSF51395">
    <property type="entry name" value="FMN-linked oxidoreductases"/>
    <property type="match status" value="1"/>
</dbReference>
<feature type="active site" description="Proton acceptor" evidence="6">
    <location>
        <position position="282"/>
    </location>
</feature>
<evidence type="ECO:0000256" key="5">
    <source>
        <dbReference type="ARBA" id="ARBA00024042"/>
    </source>
</evidence>
<dbReference type="PIRSF" id="PIRSF000138">
    <property type="entry name" value="Al-hdrx_acd_dh"/>
    <property type="match status" value="1"/>
</dbReference>
<feature type="binding site" evidence="7">
    <location>
        <position position="168"/>
    </location>
    <ligand>
        <name>glyoxylate</name>
        <dbReference type="ChEBI" id="CHEBI:36655"/>
    </ligand>
</feature>
<feature type="binding site" evidence="7">
    <location>
        <begin position="336"/>
        <end position="337"/>
    </location>
    <ligand>
        <name>FMN</name>
        <dbReference type="ChEBI" id="CHEBI:58210"/>
    </ligand>
</feature>
<evidence type="ECO:0000256" key="3">
    <source>
        <dbReference type="ARBA" id="ARBA00022643"/>
    </source>
</evidence>
<dbReference type="PANTHER" id="PTHR10578">
    <property type="entry name" value="S -2-HYDROXY-ACID OXIDASE-RELATED"/>
    <property type="match status" value="1"/>
</dbReference>
<evidence type="ECO:0000256" key="1">
    <source>
        <dbReference type="ARBA" id="ARBA00001917"/>
    </source>
</evidence>
<feature type="binding site" evidence="7">
    <location>
        <position position="109"/>
    </location>
    <ligand>
        <name>FMN</name>
        <dbReference type="ChEBI" id="CHEBI:58210"/>
    </ligand>
</feature>
<protein>
    <submittedName>
        <fullName evidence="9">Alpha-hydroxy-acid oxidizing protein</fullName>
    </submittedName>
</protein>
<dbReference type="InterPro" id="IPR012133">
    <property type="entry name" value="Alpha-hydoxy_acid_DH_FMN"/>
</dbReference>
<sequence length="380" mass="41261">MASDRLLTAGDYREAARGRLPRAVFEYIDRGTEGEQALCALRASLDGLRFMPRMLTGHAERDLTAQVMGQSAAMPVVIAPTALAGLVSHDGEVKMARAAARMGIPACVSTQSITPIEAIRAGAPEARLWFQLYAWKDRALTRRLLERVAETGVSTLVLTVDTPVVPLRDYNQRNGFGMPLRLRPRLMADMARHPRWLVGVMLRYLLAGGMPTYGHYPPEFRTSITRPAAAAPVRLENLLNWDDVRDLRRWWKGELIVKGIFSLDDARICHNLGADGIVVSSHGGRNIDSAPPPAELLPAIVGALGDRIEIFADSGVMRGSDVLKYLSLGARGVMTGRLPLWGLASGGEAGAVAVLEMIRNEMDVILALLGARSPSDVSLA</sequence>
<comment type="caution">
    <text evidence="9">The sequence shown here is derived from an EMBL/GenBank/DDBJ whole genome shotgun (WGS) entry which is preliminary data.</text>
</comment>
<feature type="binding site" evidence="7">
    <location>
        <begin position="80"/>
        <end position="82"/>
    </location>
    <ligand>
        <name>FMN</name>
        <dbReference type="ChEBI" id="CHEBI:58210"/>
    </ligand>
</feature>
<dbReference type="GO" id="GO:0005886">
    <property type="term" value="C:plasma membrane"/>
    <property type="evidence" value="ECO:0007669"/>
    <property type="project" value="TreeGrafter"/>
</dbReference>
<dbReference type="PROSITE" id="PS51349">
    <property type="entry name" value="FMN_HYDROXY_ACID_DH_2"/>
    <property type="match status" value="1"/>
</dbReference>
<feature type="binding site" evidence="7">
    <location>
        <position position="27"/>
    </location>
    <ligand>
        <name>glyoxylate</name>
        <dbReference type="ChEBI" id="CHEBI:36655"/>
    </ligand>
</feature>
<dbReference type="EMBL" id="SAUX01000026">
    <property type="protein sequence ID" value="RWR26951.1"/>
    <property type="molecule type" value="Genomic_DNA"/>
</dbReference>
<dbReference type="Proteomes" id="UP000285295">
    <property type="component" value="Unassembled WGS sequence"/>
</dbReference>
<evidence type="ECO:0000256" key="6">
    <source>
        <dbReference type="PIRSR" id="PIRSR000138-1"/>
    </source>
</evidence>
<feature type="binding site" evidence="7">
    <location>
        <position position="280"/>
    </location>
    <ligand>
        <name>FMN</name>
        <dbReference type="ChEBI" id="CHEBI:58210"/>
    </ligand>
</feature>
<name>A0A443K2F4_9RHOB</name>
<accession>A0A443K2F4</accession>
<evidence type="ECO:0000256" key="2">
    <source>
        <dbReference type="ARBA" id="ARBA00022630"/>
    </source>
</evidence>
<dbReference type="InterPro" id="IPR037396">
    <property type="entry name" value="FMN_HAD"/>
</dbReference>
<feature type="binding site" evidence="7">
    <location>
        <position position="159"/>
    </location>
    <ligand>
        <name>FMN</name>
        <dbReference type="ChEBI" id="CHEBI:58210"/>
    </ligand>
</feature>
<dbReference type="AlphaFoldDB" id="A0A443K2F4"/>
<comment type="cofactor">
    <cofactor evidence="1">
        <name>FMN</name>
        <dbReference type="ChEBI" id="CHEBI:58210"/>
    </cofactor>
</comment>
<evidence type="ECO:0000256" key="4">
    <source>
        <dbReference type="ARBA" id="ARBA00023002"/>
    </source>
</evidence>
<keyword evidence="4" id="KW-0560">Oxidoreductase</keyword>
<keyword evidence="3 7" id="KW-0288">FMN</keyword>
<feature type="binding site" evidence="7">
    <location>
        <position position="282"/>
    </location>
    <ligand>
        <name>glyoxylate</name>
        <dbReference type="ChEBI" id="CHEBI:36655"/>
    </ligand>
</feature>
<evidence type="ECO:0000256" key="7">
    <source>
        <dbReference type="PIRSR" id="PIRSR000138-2"/>
    </source>
</evidence>
<feature type="binding site" evidence="7">
    <location>
        <position position="133"/>
    </location>
    <ligand>
        <name>glyoxylate</name>
        <dbReference type="ChEBI" id="CHEBI:36655"/>
    </ligand>
</feature>
<keyword evidence="2 7" id="KW-0285">Flavoprotein</keyword>
<dbReference type="Gene3D" id="3.20.20.70">
    <property type="entry name" value="Aldolase class I"/>
    <property type="match status" value="1"/>
</dbReference>
<gene>
    <name evidence="9" type="ORF">D2T31_18425</name>
</gene>
<comment type="similarity">
    <text evidence="5">Belongs to the FMN-dependent alpha-hydroxy acid dehydrogenase family.</text>
</comment>
<dbReference type="CDD" id="cd02809">
    <property type="entry name" value="alpha_hydroxyacid_oxid_FMN"/>
    <property type="match status" value="1"/>
</dbReference>
<feature type="binding site" evidence="7">
    <location>
        <position position="285"/>
    </location>
    <ligand>
        <name>glyoxylate</name>
        <dbReference type="ChEBI" id="CHEBI:36655"/>
    </ligand>
</feature>
<evidence type="ECO:0000259" key="8">
    <source>
        <dbReference type="PROSITE" id="PS51349"/>
    </source>
</evidence>
<dbReference type="OrthoDB" id="9770452at2"/>
<reference evidence="9 10" key="1">
    <citation type="submission" date="2019-01" db="EMBL/GenBank/DDBJ databases">
        <title>Sinorhodobacter populi sp. nov. isolated from the symptomatic bark tissue of Populus euramericana canker.</title>
        <authorList>
            <person name="Xu G."/>
        </authorList>
    </citation>
    <scope>NUCLEOTIDE SEQUENCE [LARGE SCALE GENOMIC DNA]</scope>
    <source>
        <strain evidence="9 10">D19-10-3-21</strain>
    </source>
</reference>
<dbReference type="PANTHER" id="PTHR10578:SF107">
    <property type="entry name" value="2-HYDROXYACID OXIDASE 1"/>
    <property type="match status" value="1"/>
</dbReference>
<feature type="domain" description="FMN hydroxy acid dehydrogenase" evidence="8">
    <location>
        <begin position="1"/>
        <end position="380"/>
    </location>
</feature>
<dbReference type="GO" id="GO:0004459">
    <property type="term" value="F:L-lactate dehydrogenase (NAD+) activity"/>
    <property type="evidence" value="ECO:0007669"/>
    <property type="project" value="TreeGrafter"/>
</dbReference>
<proteinExistence type="inferred from homology"/>
<dbReference type="GO" id="GO:0010181">
    <property type="term" value="F:FMN binding"/>
    <property type="evidence" value="ECO:0007669"/>
    <property type="project" value="InterPro"/>
</dbReference>
<evidence type="ECO:0000313" key="10">
    <source>
        <dbReference type="Proteomes" id="UP000285295"/>
    </source>
</evidence>
<organism evidence="9 10">
    <name type="scientific">Paenirhodobacter populi</name>
    <dbReference type="NCBI Taxonomy" id="2306993"/>
    <lineage>
        <taxon>Bacteria</taxon>
        <taxon>Pseudomonadati</taxon>
        <taxon>Pseudomonadota</taxon>
        <taxon>Alphaproteobacteria</taxon>
        <taxon>Rhodobacterales</taxon>
        <taxon>Rhodobacter group</taxon>
        <taxon>Paenirhodobacter</taxon>
    </lineage>
</organism>
<reference evidence="9 10" key="2">
    <citation type="submission" date="2019-01" db="EMBL/GenBank/DDBJ databases">
        <authorList>
            <person name="Li Y."/>
        </authorList>
    </citation>
    <scope>NUCLEOTIDE SEQUENCE [LARGE SCALE GENOMIC DNA]</scope>
    <source>
        <strain evidence="9 10">D19-10-3-21</strain>
    </source>
</reference>
<feature type="binding site" evidence="7">
    <location>
        <position position="258"/>
    </location>
    <ligand>
        <name>FMN</name>
        <dbReference type="ChEBI" id="CHEBI:58210"/>
    </ligand>
</feature>
<evidence type="ECO:0000313" key="9">
    <source>
        <dbReference type="EMBL" id="RWR26951.1"/>
    </source>
</evidence>
<dbReference type="Pfam" id="PF01070">
    <property type="entry name" value="FMN_dh"/>
    <property type="match status" value="1"/>
</dbReference>
<dbReference type="InterPro" id="IPR013785">
    <property type="entry name" value="Aldolase_TIM"/>
</dbReference>
<dbReference type="GO" id="GO:0009060">
    <property type="term" value="P:aerobic respiration"/>
    <property type="evidence" value="ECO:0007669"/>
    <property type="project" value="TreeGrafter"/>
</dbReference>